<dbReference type="Pfam" id="PF01614">
    <property type="entry name" value="IclR_C"/>
    <property type="match status" value="1"/>
</dbReference>
<keyword evidence="3" id="KW-0804">Transcription</keyword>
<dbReference type="GO" id="GO:0045892">
    <property type="term" value="P:negative regulation of DNA-templated transcription"/>
    <property type="evidence" value="ECO:0007669"/>
    <property type="project" value="TreeGrafter"/>
</dbReference>
<dbReference type="InterPro" id="IPR014757">
    <property type="entry name" value="Tscrpt_reg_IclR_C"/>
</dbReference>
<evidence type="ECO:0000256" key="2">
    <source>
        <dbReference type="ARBA" id="ARBA00023125"/>
    </source>
</evidence>
<dbReference type="Pfam" id="PF09339">
    <property type="entry name" value="HTH_IclR"/>
    <property type="match status" value="1"/>
</dbReference>
<dbReference type="InterPro" id="IPR005471">
    <property type="entry name" value="Tscrpt_reg_IclR_N"/>
</dbReference>
<keyword evidence="2" id="KW-0238">DNA-binding</keyword>
<name>A0A858ZUQ4_9BURK</name>
<dbReference type="PANTHER" id="PTHR30136">
    <property type="entry name" value="HELIX-TURN-HELIX TRANSCRIPTIONAL REGULATOR, ICLR FAMILY"/>
    <property type="match status" value="1"/>
</dbReference>
<feature type="domain" description="HTH iclR-type" evidence="5">
    <location>
        <begin position="29"/>
        <end position="89"/>
    </location>
</feature>
<dbReference type="InterPro" id="IPR050707">
    <property type="entry name" value="HTH_MetabolicPath_Reg"/>
</dbReference>
<reference evidence="7 8" key="1">
    <citation type="submission" date="2020-05" db="EMBL/GenBank/DDBJ databases">
        <title>Complete genome sequence of Alicycliphilus denitrificans DP3.</title>
        <authorList>
            <person name="Chen X."/>
        </authorList>
    </citation>
    <scope>NUCLEOTIDE SEQUENCE [LARGE SCALE GENOMIC DNA]</scope>
    <source>
        <strain evidence="7 8">DP3</strain>
    </source>
</reference>
<protein>
    <submittedName>
        <fullName evidence="7">IclR family transcriptional regulator</fullName>
    </submittedName>
</protein>
<evidence type="ECO:0000256" key="4">
    <source>
        <dbReference type="SAM" id="MobiDB-lite"/>
    </source>
</evidence>
<feature type="domain" description="IclR-ED" evidence="6">
    <location>
        <begin position="90"/>
        <end position="274"/>
    </location>
</feature>
<dbReference type="Gene3D" id="1.10.10.10">
    <property type="entry name" value="Winged helix-like DNA-binding domain superfamily/Winged helix DNA-binding domain"/>
    <property type="match status" value="1"/>
</dbReference>
<proteinExistence type="predicted"/>
<accession>A0A858ZUQ4</accession>
<dbReference type="SUPFAM" id="SSF55781">
    <property type="entry name" value="GAF domain-like"/>
    <property type="match status" value="1"/>
</dbReference>
<evidence type="ECO:0000313" key="7">
    <source>
        <dbReference type="EMBL" id="QKD44666.1"/>
    </source>
</evidence>
<evidence type="ECO:0000313" key="8">
    <source>
        <dbReference type="Proteomes" id="UP000500755"/>
    </source>
</evidence>
<dbReference type="PROSITE" id="PS51078">
    <property type="entry name" value="ICLR_ED"/>
    <property type="match status" value="1"/>
</dbReference>
<evidence type="ECO:0000256" key="3">
    <source>
        <dbReference type="ARBA" id="ARBA00023163"/>
    </source>
</evidence>
<sequence length="310" mass="33117">MPTQPKQSKPQRDADEAPVDRALALDSGPRSLLRTLRILEQLAATPQGGTLAMLSAELQSPKSSLLGLLRPLCSYGYIVNSEGRYVLGPAAYRLGLSIMPTASISRIATPIMRELVDRCGETVLVAVLDREAGTAVYVEKIESTQSIRYTVALGTARPLYCSAAGRVLLAYADEEYIERYLRRAPFAPLTPQTLTGAADLRRLLPQVREQGLSITIGQVSSDVAGFAAPIFDHQGRVIAALAMAAPVSRTRANPQHFAQQMREAADSISFGFGHAGAALTMAPGSEVRAPEPAPPPAAPAKRRRMSTATG</sequence>
<dbReference type="PROSITE" id="PS51077">
    <property type="entry name" value="HTH_ICLR"/>
    <property type="match status" value="1"/>
</dbReference>
<dbReference type="SMART" id="SM00346">
    <property type="entry name" value="HTH_ICLR"/>
    <property type="match status" value="1"/>
</dbReference>
<dbReference type="InterPro" id="IPR029016">
    <property type="entry name" value="GAF-like_dom_sf"/>
</dbReference>
<dbReference type="Proteomes" id="UP000500755">
    <property type="component" value="Chromosome"/>
</dbReference>
<dbReference type="GO" id="GO:0003700">
    <property type="term" value="F:DNA-binding transcription factor activity"/>
    <property type="evidence" value="ECO:0007669"/>
    <property type="project" value="TreeGrafter"/>
</dbReference>
<dbReference type="AlphaFoldDB" id="A0A858ZUQ4"/>
<evidence type="ECO:0000259" key="6">
    <source>
        <dbReference type="PROSITE" id="PS51078"/>
    </source>
</evidence>
<dbReference type="GO" id="GO:0003677">
    <property type="term" value="F:DNA binding"/>
    <property type="evidence" value="ECO:0007669"/>
    <property type="project" value="UniProtKB-KW"/>
</dbReference>
<dbReference type="EMBL" id="CP051298">
    <property type="protein sequence ID" value="QKD44666.1"/>
    <property type="molecule type" value="Genomic_DNA"/>
</dbReference>
<feature type="compositionally biased region" description="Basic residues" evidence="4">
    <location>
        <begin position="300"/>
        <end position="310"/>
    </location>
</feature>
<evidence type="ECO:0000256" key="1">
    <source>
        <dbReference type="ARBA" id="ARBA00023015"/>
    </source>
</evidence>
<dbReference type="InterPro" id="IPR036390">
    <property type="entry name" value="WH_DNA-bd_sf"/>
</dbReference>
<dbReference type="Gene3D" id="3.30.450.40">
    <property type="match status" value="1"/>
</dbReference>
<gene>
    <name evidence="7" type="ORF">HF896_14020</name>
</gene>
<keyword evidence="1" id="KW-0805">Transcription regulation</keyword>
<dbReference type="RefSeq" id="WP_168727957.1">
    <property type="nucleotide sequence ID" value="NZ_CP051298.1"/>
</dbReference>
<dbReference type="SUPFAM" id="SSF46785">
    <property type="entry name" value="Winged helix' DNA-binding domain"/>
    <property type="match status" value="1"/>
</dbReference>
<organism evidence="7 8">
    <name type="scientific">Alicycliphilus denitrificans</name>
    <dbReference type="NCBI Taxonomy" id="179636"/>
    <lineage>
        <taxon>Bacteria</taxon>
        <taxon>Pseudomonadati</taxon>
        <taxon>Pseudomonadota</taxon>
        <taxon>Betaproteobacteria</taxon>
        <taxon>Burkholderiales</taxon>
        <taxon>Comamonadaceae</taxon>
        <taxon>Alicycliphilus</taxon>
    </lineage>
</organism>
<dbReference type="InterPro" id="IPR036388">
    <property type="entry name" value="WH-like_DNA-bd_sf"/>
</dbReference>
<dbReference type="PANTHER" id="PTHR30136:SF24">
    <property type="entry name" value="HTH-TYPE TRANSCRIPTIONAL REPRESSOR ALLR"/>
    <property type="match status" value="1"/>
</dbReference>
<feature type="region of interest" description="Disordered" evidence="4">
    <location>
        <begin position="283"/>
        <end position="310"/>
    </location>
</feature>
<evidence type="ECO:0000259" key="5">
    <source>
        <dbReference type="PROSITE" id="PS51077"/>
    </source>
</evidence>